<evidence type="ECO:0008006" key="3">
    <source>
        <dbReference type="Google" id="ProtNLM"/>
    </source>
</evidence>
<dbReference type="AlphaFoldDB" id="A0A2T5IVJ6"/>
<name>A0A2T5IVJ6_9GAMM</name>
<dbReference type="PANTHER" id="PTHR33973">
    <property type="entry name" value="OS07G0153300 PROTEIN"/>
    <property type="match status" value="1"/>
</dbReference>
<dbReference type="InterPro" id="IPR010775">
    <property type="entry name" value="DUF1365"/>
</dbReference>
<comment type="caution">
    <text evidence="1">The sequence shown here is derived from an EMBL/GenBank/DDBJ whole genome shotgun (WGS) entry which is preliminary data.</text>
</comment>
<dbReference type="EMBL" id="QAON01000016">
    <property type="protein sequence ID" value="PTQ87905.1"/>
    <property type="molecule type" value="Genomic_DNA"/>
</dbReference>
<dbReference type="PANTHER" id="PTHR33973:SF4">
    <property type="entry name" value="OS07G0153300 PROTEIN"/>
    <property type="match status" value="1"/>
</dbReference>
<proteinExistence type="predicted"/>
<gene>
    <name evidence="1" type="ORF">C8N29_11672</name>
</gene>
<dbReference type="Proteomes" id="UP000244223">
    <property type="component" value="Unassembled WGS sequence"/>
</dbReference>
<dbReference type="OrthoDB" id="9782855at2"/>
<accession>A0A2T5IVJ6</accession>
<reference evidence="1 2" key="1">
    <citation type="submission" date="2018-04" db="EMBL/GenBank/DDBJ databases">
        <title>Genomic Encyclopedia of Archaeal and Bacterial Type Strains, Phase II (KMG-II): from individual species to whole genera.</title>
        <authorList>
            <person name="Goeker M."/>
        </authorList>
    </citation>
    <scope>NUCLEOTIDE SEQUENCE [LARGE SCALE GENOMIC DNA]</scope>
    <source>
        <strain evidence="1 2">DSM 5822</strain>
    </source>
</reference>
<protein>
    <recommendedName>
        <fullName evidence="3">DUF1365 family protein</fullName>
    </recommendedName>
</protein>
<dbReference type="Pfam" id="PF07103">
    <property type="entry name" value="DUF1365"/>
    <property type="match status" value="1"/>
</dbReference>
<organism evidence="1 2">
    <name type="scientific">Agitococcus lubricus</name>
    <dbReference type="NCBI Taxonomy" id="1077255"/>
    <lineage>
        <taxon>Bacteria</taxon>
        <taxon>Pseudomonadati</taxon>
        <taxon>Pseudomonadota</taxon>
        <taxon>Gammaproteobacteria</taxon>
        <taxon>Moraxellales</taxon>
        <taxon>Moraxellaceae</taxon>
        <taxon>Agitococcus</taxon>
    </lineage>
</organism>
<sequence>MNEWLYTGTVAHKRLGLAAHAFQYPALFLCFPLSARQELKNACFGYNRFNLFSFHEADHGDTRDCEQWVRRILADHQLNTLCQGDIWLQTQPRILGFVFNPVSFWYCHDKDEQLRAVLCEVNNTFGERHCYLLTAPEQAVISSTTALQCQKIFHVSPFFPVEGEYRFRFYQQGQQRSVSINYWQHQELKLKTVVTGKAMPLSASNLLKSLLHLGWSTVLVVLRIHWQALKLWRKGAHFYRKPTKPSLEISS</sequence>
<dbReference type="RefSeq" id="WP_107866670.1">
    <property type="nucleotide sequence ID" value="NZ_QAON01000016.1"/>
</dbReference>
<evidence type="ECO:0000313" key="2">
    <source>
        <dbReference type="Proteomes" id="UP000244223"/>
    </source>
</evidence>
<evidence type="ECO:0000313" key="1">
    <source>
        <dbReference type="EMBL" id="PTQ87905.1"/>
    </source>
</evidence>
<keyword evidence="2" id="KW-1185">Reference proteome</keyword>